<organism evidence="6 7">
    <name type="scientific">Vigna mungo</name>
    <name type="common">Black gram</name>
    <name type="synonym">Phaseolus mungo</name>
    <dbReference type="NCBI Taxonomy" id="3915"/>
    <lineage>
        <taxon>Eukaryota</taxon>
        <taxon>Viridiplantae</taxon>
        <taxon>Streptophyta</taxon>
        <taxon>Embryophyta</taxon>
        <taxon>Tracheophyta</taxon>
        <taxon>Spermatophyta</taxon>
        <taxon>Magnoliopsida</taxon>
        <taxon>eudicotyledons</taxon>
        <taxon>Gunneridae</taxon>
        <taxon>Pentapetalae</taxon>
        <taxon>rosids</taxon>
        <taxon>fabids</taxon>
        <taxon>Fabales</taxon>
        <taxon>Fabaceae</taxon>
        <taxon>Papilionoideae</taxon>
        <taxon>50 kb inversion clade</taxon>
        <taxon>NPAAA clade</taxon>
        <taxon>indigoferoid/millettioid clade</taxon>
        <taxon>Phaseoleae</taxon>
        <taxon>Vigna</taxon>
    </lineage>
</organism>
<feature type="non-terminal residue" evidence="6">
    <location>
        <position position="1"/>
    </location>
</feature>
<dbReference type="InterPro" id="IPR052059">
    <property type="entry name" value="CR_Ser/Thr_kinase"/>
</dbReference>
<name>A0AAQ3MYW3_VIGMU</name>
<dbReference type="AlphaFoldDB" id="A0AAQ3MYW3"/>
<gene>
    <name evidence="6" type="ORF">V8G54_026504</name>
</gene>
<keyword evidence="2" id="KW-0547">Nucleotide-binding</keyword>
<accession>A0AAQ3MYW3</accession>
<keyword evidence="4" id="KW-0067">ATP-binding</keyword>
<feature type="chain" id="PRO_5042961693" evidence="5">
    <location>
        <begin position="24"/>
        <end position="181"/>
    </location>
</feature>
<reference evidence="6 7" key="1">
    <citation type="journal article" date="2023" name="Life. Sci Alliance">
        <title>Evolutionary insights into 3D genome organization and epigenetic landscape of Vigna mungo.</title>
        <authorList>
            <person name="Junaid A."/>
            <person name="Singh B."/>
            <person name="Bhatia S."/>
        </authorList>
    </citation>
    <scope>NUCLEOTIDE SEQUENCE [LARGE SCALE GENOMIC DNA]</scope>
    <source>
        <tissue evidence="6">Leaf</tissue>
    </source>
</reference>
<dbReference type="SUPFAM" id="SSF56112">
    <property type="entry name" value="Protein kinase-like (PK-like)"/>
    <property type="match status" value="1"/>
</dbReference>
<evidence type="ECO:0000313" key="6">
    <source>
        <dbReference type="EMBL" id="WVZ00435.1"/>
    </source>
</evidence>
<dbReference type="Proteomes" id="UP001374535">
    <property type="component" value="Chromosome 8"/>
</dbReference>
<evidence type="ECO:0000256" key="3">
    <source>
        <dbReference type="ARBA" id="ARBA00022777"/>
    </source>
</evidence>
<keyword evidence="7" id="KW-1185">Reference proteome</keyword>
<evidence type="ECO:0000256" key="4">
    <source>
        <dbReference type="ARBA" id="ARBA00022840"/>
    </source>
</evidence>
<keyword evidence="5" id="KW-0732">Signal</keyword>
<evidence type="ECO:0000256" key="1">
    <source>
        <dbReference type="ARBA" id="ARBA00022679"/>
    </source>
</evidence>
<evidence type="ECO:0000313" key="7">
    <source>
        <dbReference type="Proteomes" id="UP001374535"/>
    </source>
</evidence>
<dbReference type="GO" id="GO:0005524">
    <property type="term" value="F:ATP binding"/>
    <property type="evidence" value="ECO:0007669"/>
    <property type="project" value="UniProtKB-KW"/>
</dbReference>
<dbReference type="EMBL" id="CP144693">
    <property type="protein sequence ID" value="WVZ00435.1"/>
    <property type="molecule type" value="Genomic_DNA"/>
</dbReference>
<dbReference type="GO" id="GO:0016301">
    <property type="term" value="F:kinase activity"/>
    <property type="evidence" value="ECO:0007669"/>
    <property type="project" value="UniProtKB-KW"/>
</dbReference>
<feature type="signal peptide" evidence="5">
    <location>
        <begin position="1"/>
        <end position="23"/>
    </location>
</feature>
<keyword evidence="3" id="KW-0418">Kinase</keyword>
<dbReference type="InterPro" id="IPR011009">
    <property type="entry name" value="Kinase-like_dom_sf"/>
</dbReference>
<evidence type="ECO:0000256" key="5">
    <source>
        <dbReference type="SAM" id="SignalP"/>
    </source>
</evidence>
<dbReference type="Gene3D" id="3.30.200.20">
    <property type="entry name" value="Phosphorylase Kinase, domain 1"/>
    <property type="match status" value="1"/>
</dbReference>
<proteinExistence type="predicted"/>
<evidence type="ECO:0000256" key="2">
    <source>
        <dbReference type="ARBA" id="ARBA00022741"/>
    </source>
</evidence>
<dbReference type="PANTHER" id="PTHR47973">
    <property type="entry name" value="CYSTEINE-RICH RECEPTOR-LIKE PROTEIN KINASE 3"/>
    <property type="match status" value="1"/>
</dbReference>
<sequence length="181" mass="20614">FSSKSLICINFLLLLADFRDVELQTGVFTLHEIKVATNNFDISNKIGEGGFGPVYKARLLNERGNIMELVDPKLNLYFDEDEVRLVVKVALHCTHVNSSYRPSMSSVLSMLEGRTIVPEFDSQCSEVMDEMKLEIMREYYSEMDENKTKNRRSLSLTKGVPWTDSSSTDIDINLAHLHPFA</sequence>
<keyword evidence="1" id="KW-0808">Transferase</keyword>
<protein>
    <submittedName>
        <fullName evidence="6">Uncharacterized protein</fullName>
    </submittedName>
</protein>